<organism evidence="10 11">
    <name type="scientific">Hyunsoonleella jejuensis</name>
    <dbReference type="NCBI Taxonomy" id="419940"/>
    <lineage>
        <taxon>Bacteria</taxon>
        <taxon>Pseudomonadati</taxon>
        <taxon>Bacteroidota</taxon>
        <taxon>Flavobacteriia</taxon>
        <taxon>Flavobacteriales</taxon>
        <taxon>Flavobacteriaceae</taxon>
    </lineage>
</organism>
<dbReference type="SUPFAM" id="SSF53056">
    <property type="entry name" value="beta-carbonic anhydrase, cab"/>
    <property type="match status" value="1"/>
</dbReference>
<dbReference type="InterPro" id="IPR001765">
    <property type="entry name" value="Carbonic_anhydrase"/>
</dbReference>
<dbReference type="AlphaFoldDB" id="A0A1H9B827"/>
<feature type="binding site" evidence="9">
    <location>
        <position position="44"/>
    </location>
    <ligand>
        <name>Zn(2+)</name>
        <dbReference type="ChEBI" id="CHEBI:29105"/>
    </ligand>
</feature>
<feature type="binding site" evidence="9">
    <location>
        <position position="103"/>
    </location>
    <ligand>
        <name>Zn(2+)</name>
        <dbReference type="ChEBI" id="CHEBI:29105"/>
    </ligand>
</feature>
<evidence type="ECO:0000313" key="11">
    <source>
        <dbReference type="Proteomes" id="UP000198999"/>
    </source>
</evidence>
<dbReference type="PROSITE" id="PS00704">
    <property type="entry name" value="PROK_CO2_ANHYDRASE_1"/>
    <property type="match status" value="1"/>
</dbReference>
<evidence type="ECO:0000256" key="9">
    <source>
        <dbReference type="PIRSR" id="PIRSR601765-1"/>
    </source>
</evidence>
<dbReference type="Proteomes" id="UP000198999">
    <property type="component" value="Unassembled WGS sequence"/>
</dbReference>
<dbReference type="STRING" id="419940.SAMN05421824_0490"/>
<sequence>MKNTYYNQLLVNNKEWVKEMTQKDKNYFEDLSKGQKPPVLWIGCADSRVPANEITGTHPGELFVHRNIANMVVHTDMNMLSVLDYAVNHLKVEHIIVCGHYGCGGVAAAMQNKSLGLINKWVRNIKEVYKDNKTELKKIDDDKKRFDRLVELNVKAQVYDLAKTSIVQQAWKDGRPLEVHGWVYDLKDGIIDDLKVSMDSAQHLDDIFVLDLD</sequence>
<accession>A0A1H9B827</accession>
<evidence type="ECO:0000256" key="5">
    <source>
        <dbReference type="ARBA" id="ARBA00023239"/>
    </source>
</evidence>
<keyword evidence="11" id="KW-1185">Reference proteome</keyword>
<dbReference type="RefSeq" id="WP_092574905.1">
    <property type="nucleotide sequence ID" value="NZ_FOFN01000001.1"/>
</dbReference>
<comment type="catalytic activity">
    <reaction evidence="7">
        <text>hydrogencarbonate + H(+) = CO2 + H2O</text>
        <dbReference type="Rhea" id="RHEA:10748"/>
        <dbReference type="ChEBI" id="CHEBI:15377"/>
        <dbReference type="ChEBI" id="CHEBI:15378"/>
        <dbReference type="ChEBI" id="CHEBI:16526"/>
        <dbReference type="ChEBI" id="CHEBI:17544"/>
        <dbReference type="EC" id="4.2.1.1"/>
    </reaction>
</comment>
<reference evidence="10 11" key="1">
    <citation type="submission" date="2016-10" db="EMBL/GenBank/DDBJ databases">
        <authorList>
            <person name="de Groot N.N."/>
        </authorList>
    </citation>
    <scope>NUCLEOTIDE SEQUENCE [LARGE SCALE GENOMIC DNA]</scope>
    <source>
        <strain evidence="10 11">DSM 21035</strain>
    </source>
</reference>
<dbReference type="OrthoDB" id="9797527at2"/>
<evidence type="ECO:0000256" key="1">
    <source>
        <dbReference type="ARBA" id="ARBA00006217"/>
    </source>
</evidence>
<dbReference type="GO" id="GO:0008270">
    <property type="term" value="F:zinc ion binding"/>
    <property type="evidence" value="ECO:0007669"/>
    <property type="project" value="InterPro"/>
</dbReference>
<dbReference type="PANTHER" id="PTHR11002:SF76">
    <property type="entry name" value="CARBONIC ANHYDRASE"/>
    <property type="match status" value="1"/>
</dbReference>
<keyword evidence="4 9" id="KW-0862">Zinc</keyword>
<name>A0A1H9B827_9FLAO</name>
<evidence type="ECO:0000256" key="8">
    <source>
        <dbReference type="ARBA" id="ARBA00082533"/>
    </source>
</evidence>
<evidence type="ECO:0000256" key="4">
    <source>
        <dbReference type="ARBA" id="ARBA00022833"/>
    </source>
</evidence>
<evidence type="ECO:0000256" key="2">
    <source>
        <dbReference type="ARBA" id="ARBA00012925"/>
    </source>
</evidence>
<evidence type="ECO:0000256" key="3">
    <source>
        <dbReference type="ARBA" id="ARBA00022723"/>
    </source>
</evidence>
<dbReference type="NCBIfam" id="NF007756">
    <property type="entry name" value="PRK10437.1"/>
    <property type="match status" value="1"/>
</dbReference>
<dbReference type="EC" id="4.2.1.1" evidence="2"/>
<dbReference type="PANTHER" id="PTHR11002">
    <property type="entry name" value="CARBONIC ANHYDRASE"/>
    <property type="match status" value="1"/>
</dbReference>
<gene>
    <name evidence="10" type="ORF">SAMN05421824_0490</name>
</gene>
<dbReference type="InterPro" id="IPR036874">
    <property type="entry name" value="Carbonic_anhydrase_sf"/>
</dbReference>
<feature type="binding site" evidence="9">
    <location>
        <position position="46"/>
    </location>
    <ligand>
        <name>Zn(2+)</name>
        <dbReference type="ChEBI" id="CHEBI:29105"/>
    </ligand>
</feature>
<evidence type="ECO:0000256" key="6">
    <source>
        <dbReference type="ARBA" id="ARBA00039351"/>
    </source>
</evidence>
<dbReference type="Gene3D" id="3.40.1050.10">
    <property type="entry name" value="Carbonic anhydrase"/>
    <property type="match status" value="1"/>
</dbReference>
<protein>
    <recommendedName>
        <fullName evidence="6">Carbonic anhydrase 2</fullName>
        <ecNumber evidence="2">4.2.1.1</ecNumber>
    </recommendedName>
    <alternativeName>
        <fullName evidence="8">Carbonate dehydratase 2</fullName>
    </alternativeName>
</protein>
<proteinExistence type="inferred from homology"/>
<comment type="similarity">
    <text evidence="1">Belongs to the beta-class carbonic anhydrase family.</text>
</comment>
<dbReference type="CDD" id="cd00883">
    <property type="entry name" value="beta_CA_cladeA"/>
    <property type="match status" value="1"/>
</dbReference>
<keyword evidence="3 9" id="KW-0479">Metal-binding</keyword>
<keyword evidence="5" id="KW-0456">Lyase</keyword>
<evidence type="ECO:0000313" key="10">
    <source>
        <dbReference type="EMBL" id="SEP85196.1"/>
    </source>
</evidence>
<evidence type="ECO:0000256" key="7">
    <source>
        <dbReference type="ARBA" id="ARBA00048348"/>
    </source>
</evidence>
<dbReference type="SMART" id="SM00947">
    <property type="entry name" value="Pro_CA"/>
    <property type="match status" value="1"/>
</dbReference>
<dbReference type="EMBL" id="FOFN01000001">
    <property type="protein sequence ID" value="SEP85196.1"/>
    <property type="molecule type" value="Genomic_DNA"/>
</dbReference>
<dbReference type="GO" id="GO:0015976">
    <property type="term" value="P:carbon utilization"/>
    <property type="evidence" value="ECO:0007669"/>
    <property type="project" value="InterPro"/>
</dbReference>
<feature type="binding site" evidence="9">
    <location>
        <position position="100"/>
    </location>
    <ligand>
        <name>Zn(2+)</name>
        <dbReference type="ChEBI" id="CHEBI:29105"/>
    </ligand>
</feature>
<dbReference type="InterPro" id="IPR015892">
    <property type="entry name" value="Carbonic_anhydrase_CS"/>
</dbReference>
<dbReference type="GO" id="GO:0004089">
    <property type="term" value="F:carbonate dehydratase activity"/>
    <property type="evidence" value="ECO:0007669"/>
    <property type="project" value="UniProtKB-EC"/>
</dbReference>
<comment type="cofactor">
    <cofactor evidence="9">
        <name>Zn(2+)</name>
        <dbReference type="ChEBI" id="CHEBI:29105"/>
    </cofactor>
    <text evidence="9">Binds 1 zinc ion per subunit.</text>
</comment>
<dbReference type="FunFam" id="3.40.1050.10:FF:000001">
    <property type="entry name" value="Carbonic anhydrase"/>
    <property type="match status" value="1"/>
</dbReference>
<dbReference type="Pfam" id="PF00484">
    <property type="entry name" value="Pro_CA"/>
    <property type="match status" value="1"/>
</dbReference>